<organism evidence="1 2">
    <name type="scientific">Xenoophorus captivus</name>
    <dbReference type="NCBI Taxonomy" id="1517983"/>
    <lineage>
        <taxon>Eukaryota</taxon>
        <taxon>Metazoa</taxon>
        <taxon>Chordata</taxon>
        <taxon>Craniata</taxon>
        <taxon>Vertebrata</taxon>
        <taxon>Euteleostomi</taxon>
        <taxon>Actinopterygii</taxon>
        <taxon>Neopterygii</taxon>
        <taxon>Teleostei</taxon>
        <taxon>Neoteleostei</taxon>
        <taxon>Acanthomorphata</taxon>
        <taxon>Ovalentaria</taxon>
        <taxon>Atherinomorphae</taxon>
        <taxon>Cyprinodontiformes</taxon>
        <taxon>Goodeidae</taxon>
        <taxon>Xenoophorus</taxon>
    </lineage>
</organism>
<comment type="caution">
    <text evidence="1">The sequence shown here is derived from an EMBL/GenBank/DDBJ whole genome shotgun (WGS) entry which is preliminary data.</text>
</comment>
<sequence>MISDCGRKVEYPERTHACVGITCKLHAQLCNHAANKTVETYLHTALIPYQDNRLDETSQRQTKGAQKNQFIVDTYFPNQGHEGAVAYLQGSLDGSQGTPWPSCKFITGLAERHRTKNHACTHYVLFRS</sequence>
<keyword evidence="2" id="KW-1185">Reference proteome</keyword>
<proteinExistence type="predicted"/>
<protein>
    <submittedName>
        <fullName evidence="1">Uncharacterized protein</fullName>
    </submittedName>
</protein>
<gene>
    <name evidence="1" type="ORF">XENOCAPTIV_030196</name>
</gene>
<dbReference type="EMBL" id="JAHRIN010075712">
    <property type="protein sequence ID" value="MEQ2217216.1"/>
    <property type="molecule type" value="Genomic_DNA"/>
</dbReference>
<name>A0ABV0S9X2_9TELE</name>
<accession>A0ABV0S9X2</accession>
<reference evidence="1 2" key="1">
    <citation type="submission" date="2021-06" db="EMBL/GenBank/DDBJ databases">
        <authorList>
            <person name="Palmer J.M."/>
        </authorList>
    </citation>
    <scope>NUCLEOTIDE SEQUENCE [LARGE SCALE GENOMIC DNA]</scope>
    <source>
        <strain evidence="1 2">XC_2019</strain>
        <tissue evidence="1">Muscle</tissue>
    </source>
</reference>
<evidence type="ECO:0000313" key="2">
    <source>
        <dbReference type="Proteomes" id="UP001434883"/>
    </source>
</evidence>
<dbReference type="Proteomes" id="UP001434883">
    <property type="component" value="Unassembled WGS sequence"/>
</dbReference>
<evidence type="ECO:0000313" key="1">
    <source>
        <dbReference type="EMBL" id="MEQ2217216.1"/>
    </source>
</evidence>